<proteinExistence type="predicted"/>
<accession>X0VSS5</accession>
<feature type="non-terminal residue" evidence="1">
    <location>
        <position position="1"/>
    </location>
</feature>
<dbReference type="AlphaFoldDB" id="X0VSS5"/>
<protein>
    <submittedName>
        <fullName evidence="1">Uncharacterized protein</fullName>
    </submittedName>
</protein>
<organism evidence="1">
    <name type="scientific">marine sediment metagenome</name>
    <dbReference type="NCBI Taxonomy" id="412755"/>
    <lineage>
        <taxon>unclassified sequences</taxon>
        <taxon>metagenomes</taxon>
        <taxon>ecological metagenomes</taxon>
    </lineage>
</organism>
<name>X0VSS5_9ZZZZ</name>
<gene>
    <name evidence="1" type="ORF">S01H1_59408</name>
</gene>
<evidence type="ECO:0000313" key="1">
    <source>
        <dbReference type="EMBL" id="GAG14212.1"/>
    </source>
</evidence>
<reference evidence="1" key="1">
    <citation type="journal article" date="2014" name="Front. Microbiol.">
        <title>High frequency of phylogenetically diverse reductive dehalogenase-homologous genes in deep subseafloor sedimentary metagenomes.</title>
        <authorList>
            <person name="Kawai M."/>
            <person name="Futagami T."/>
            <person name="Toyoda A."/>
            <person name="Takaki Y."/>
            <person name="Nishi S."/>
            <person name="Hori S."/>
            <person name="Arai W."/>
            <person name="Tsubouchi T."/>
            <person name="Morono Y."/>
            <person name="Uchiyama I."/>
            <person name="Ito T."/>
            <person name="Fujiyama A."/>
            <person name="Inagaki F."/>
            <person name="Takami H."/>
        </authorList>
    </citation>
    <scope>NUCLEOTIDE SEQUENCE</scope>
    <source>
        <strain evidence="1">Expedition CK06-06</strain>
    </source>
</reference>
<comment type="caution">
    <text evidence="1">The sequence shown here is derived from an EMBL/GenBank/DDBJ whole genome shotgun (WGS) entry which is preliminary data.</text>
</comment>
<sequence>YAKFVSGAEAALEVIYTTNQLIGAISYYTLTFNFPVIKFNGNTPNVEGHELMEHDLPFKALKEVGVGNEVTCTLRNTQATI</sequence>
<dbReference type="EMBL" id="BARS01038853">
    <property type="protein sequence ID" value="GAG14212.1"/>
    <property type="molecule type" value="Genomic_DNA"/>
</dbReference>